<dbReference type="EMBL" id="JAMQOL010000097">
    <property type="protein sequence ID" value="MCM4085123.1"/>
    <property type="molecule type" value="Genomic_DNA"/>
</dbReference>
<evidence type="ECO:0000313" key="1">
    <source>
        <dbReference type="EMBL" id="MCM4085123.1"/>
    </source>
</evidence>
<comment type="caution">
    <text evidence="1">The sequence shown here is derived from an EMBL/GenBank/DDBJ whole genome shotgun (WGS) entry which is preliminary data.</text>
</comment>
<evidence type="ECO:0000313" key="2">
    <source>
        <dbReference type="Proteomes" id="UP001523216"/>
    </source>
</evidence>
<reference evidence="1 2" key="1">
    <citation type="submission" date="2022-06" db="EMBL/GenBank/DDBJ databases">
        <title>Actinoplanes abujensis sp. nov., isolated from Nigerian arid soil.</title>
        <authorList>
            <person name="Ding P."/>
        </authorList>
    </citation>
    <scope>NUCLEOTIDE SEQUENCE [LARGE SCALE GENOMIC DNA]</scope>
    <source>
        <strain evidence="2">TRM88002</strain>
    </source>
</reference>
<evidence type="ECO:0008006" key="3">
    <source>
        <dbReference type="Google" id="ProtNLM"/>
    </source>
</evidence>
<protein>
    <recommendedName>
        <fullName evidence="3">Restriction endonuclease type IV Mrr domain-containing protein</fullName>
    </recommendedName>
</protein>
<accession>A0ABT0YGE8</accession>
<keyword evidence="2" id="KW-1185">Reference proteome</keyword>
<name>A0ABT0YGE8_9ACTN</name>
<gene>
    <name evidence="1" type="ORF">LXN57_47115</name>
</gene>
<dbReference type="RefSeq" id="WP_251804857.1">
    <property type="nucleotide sequence ID" value="NZ_JAMQOL010000097.1"/>
</dbReference>
<dbReference type="Proteomes" id="UP001523216">
    <property type="component" value="Unassembled WGS sequence"/>
</dbReference>
<organism evidence="1 2">
    <name type="scientific">Paractinoplanes hotanensis</name>
    <dbReference type="NCBI Taxonomy" id="2906497"/>
    <lineage>
        <taxon>Bacteria</taxon>
        <taxon>Bacillati</taxon>
        <taxon>Actinomycetota</taxon>
        <taxon>Actinomycetes</taxon>
        <taxon>Micromonosporales</taxon>
        <taxon>Micromonosporaceae</taxon>
        <taxon>Paractinoplanes</taxon>
    </lineage>
</organism>
<proteinExistence type="predicted"/>
<sequence length="387" mass="42988">MSEQDLGQKAAVRRLLWRMGFATRVDVPLRAYVPANKGRPGHESYTDLDVLGVTVAPGFRVQTAIADCKSTARNTTERMFWIRGVGDFFGADAAYMIRPLKTTDAARQLAARLKIAVVTGEDLTVLEAQHPIPLDLHEAPLARLFDVPQMEQYLKAFTGMDSKLAPLLEYRQFDYWVYEPYRNLTQMVSHLADAASILDPANPVHAALLLDCSWLYLLSVSRAVEHIRATHAADVQTCLLEYFFGGQVALREKKQMLEQLMRIVPPAAQDRAQLLPAWYSQLLELVGRFNRAPHACLPALQYAEMLSAALVARKRTTVSKAFGAHIDPIAAKLMSDVVGFLVAAAGLHPNFRTMARELLIQDLTSGPRLVPATDTPNDERVPESVAE</sequence>